<dbReference type="InterPro" id="IPR025218">
    <property type="entry name" value="DUF4426"/>
</dbReference>
<evidence type="ECO:0000256" key="1">
    <source>
        <dbReference type="SAM" id="SignalP"/>
    </source>
</evidence>
<dbReference type="Proteomes" id="UP000326018">
    <property type="component" value="Unassembled WGS sequence"/>
</dbReference>
<protein>
    <recommendedName>
        <fullName evidence="2">DUF4426 domain-containing protein</fullName>
    </recommendedName>
</protein>
<organism evidence="3 4">
    <name type="scientific">Pseudomonas fluorescens</name>
    <dbReference type="NCBI Taxonomy" id="294"/>
    <lineage>
        <taxon>Bacteria</taxon>
        <taxon>Pseudomonadati</taxon>
        <taxon>Pseudomonadota</taxon>
        <taxon>Gammaproteobacteria</taxon>
        <taxon>Pseudomonadales</taxon>
        <taxon>Pseudomonadaceae</taxon>
        <taxon>Pseudomonas</taxon>
    </lineage>
</organism>
<reference evidence="3 4" key="1">
    <citation type="submission" date="2019-09" db="EMBL/GenBank/DDBJ databases">
        <authorList>
            <person name="Chandra G."/>
            <person name="Truman W A."/>
        </authorList>
    </citation>
    <scope>NUCLEOTIDE SEQUENCE [LARGE SCALE GENOMIC DNA]</scope>
    <source>
        <strain evidence="3">PS712</strain>
    </source>
</reference>
<keyword evidence="1" id="KW-0732">Signal</keyword>
<evidence type="ECO:0000259" key="2">
    <source>
        <dbReference type="Pfam" id="PF14467"/>
    </source>
</evidence>
<dbReference type="EMBL" id="CABVIB010000006">
    <property type="protein sequence ID" value="VVN86839.1"/>
    <property type="molecule type" value="Genomic_DNA"/>
</dbReference>
<dbReference type="AlphaFoldDB" id="A0A5E7B689"/>
<sequence length="144" mass="15839" precursor="true">MGRLALLLLTACLSVTAMAADAIKGERKETFGDVIVHYNTFNSTFLTPDIAKSAELIRSKNQGVINISVIKDGKPLMAQVSGTVKDLTSQSVPLNFKQVTEQGAIYYIAQYPVPQQETRTFDIKVQTGDKINTINFNQELFPGQ</sequence>
<dbReference type="RefSeq" id="WP_150701756.1">
    <property type="nucleotide sequence ID" value="NZ_CABVIB010000006.1"/>
</dbReference>
<dbReference type="Pfam" id="PF14467">
    <property type="entry name" value="DUF4426"/>
    <property type="match status" value="1"/>
</dbReference>
<gene>
    <name evidence="3" type="ORF">PS712_01558</name>
</gene>
<feature type="chain" id="PRO_5022830741" description="DUF4426 domain-containing protein" evidence="1">
    <location>
        <begin position="20"/>
        <end position="144"/>
    </location>
</feature>
<name>A0A5E7B689_PSEFL</name>
<dbReference type="OrthoDB" id="8563353at2"/>
<dbReference type="Gene3D" id="2.60.40.3340">
    <property type="entry name" value="Domain of unknown function DUF4426"/>
    <property type="match status" value="1"/>
</dbReference>
<proteinExistence type="predicted"/>
<evidence type="ECO:0000313" key="4">
    <source>
        <dbReference type="Proteomes" id="UP000326018"/>
    </source>
</evidence>
<accession>A0A5E7B689</accession>
<evidence type="ECO:0000313" key="3">
    <source>
        <dbReference type="EMBL" id="VVN86839.1"/>
    </source>
</evidence>
<feature type="signal peptide" evidence="1">
    <location>
        <begin position="1"/>
        <end position="19"/>
    </location>
</feature>
<feature type="domain" description="DUF4426" evidence="2">
    <location>
        <begin position="29"/>
        <end position="142"/>
    </location>
</feature>